<keyword evidence="3" id="KW-0687">Ribonucleoprotein</keyword>
<protein>
    <recommendedName>
        <fullName evidence="2">Small ribosomal subunit protein uS2c</fullName>
    </recommendedName>
</protein>
<dbReference type="GO" id="GO:0005763">
    <property type="term" value="C:mitochondrial small ribosomal subunit"/>
    <property type="evidence" value="ECO:0007669"/>
    <property type="project" value="TreeGrafter"/>
</dbReference>
<geneLocation type="chloroplast" evidence="3"/>
<name>A0A8F8AHL0_9ASPA</name>
<dbReference type="PANTHER" id="PTHR12534">
    <property type="entry name" value="30S RIBOSOMAL PROTEIN S2 PROKARYOTIC AND ORGANELLAR"/>
    <property type="match status" value="1"/>
</dbReference>
<evidence type="ECO:0000256" key="2">
    <source>
        <dbReference type="ARBA" id="ARBA00035155"/>
    </source>
</evidence>
<keyword evidence="3" id="KW-0150">Chloroplast</keyword>
<keyword evidence="3" id="KW-0689">Ribosomal protein</keyword>
<dbReference type="InterPro" id="IPR005706">
    <property type="entry name" value="Ribosomal_uS2_bac/mit/plastid"/>
</dbReference>
<dbReference type="InterPro" id="IPR023591">
    <property type="entry name" value="Ribosomal_uS2_flav_dom_sf"/>
</dbReference>
<gene>
    <name evidence="3" type="primary">rps2</name>
</gene>
<evidence type="ECO:0000256" key="1">
    <source>
        <dbReference type="ARBA" id="ARBA00006242"/>
    </source>
</evidence>
<organism evidence="3">
    <name type="scientific">Allium moly</name>
    <dbReference type="NCBI Taxonomy" id="74895"/>
    <lineage>
        <taxon>Eukaryota</taxon>
        <taxon>Viridiplantae</taxon>
        <taxon>Streptophyta</taxon>
        <taxon>Embryophyta</taxon>
        <taxon>Tracheophyta</taxon>
        <taxon>Spermatophyta</taxon>
        <taxon>Magnoliopsida</taxon>
        <taxon>Liliopsida</taxon>
        <taxon>Asparagales</taxon>
        <taxon>Amaryllidaceae</taxon>
        <taxon>Allioideae</taxon>
        <taxon>Allieae</taxon>
        <taxon>Allium</taxon>
    </lineage>
</organism>
<dbReference type="InterPro" id="IPR001865">
    <property type="entry name" value="Ribosomal_uS2"/>
</dbReference>
<reference evidence="3" key="1">
    <citation type="journal article" date="2021" name="Front. Genet.">
        <title>Gene Loss, Pseudogenization in Plastomes of Genus Allium (Amaryllidaceae), and Putative Selection for Adaptation to Environmental Conditions.</title>
        <authorList>
            <person name="Scobeyeva V.A."/>
            <person name="Artyushin I.V."/>
            <person name="Krinitsina A.A."/>
            <person name="Nikitin P.A."/>
            <person name="Antipin M.I."/>
            <person name="Kuptsov S.V."/>
            <person name="Belenikin M.S."/>
            <person name="Omelchenko D.O."/>
            <person name="Logacheva M.D."/>
            <person name="Konorov E.A."/>
            <person name="Samoilov A.E."/>
            <person name="Speranskaya A.S."/>
        </authorList>
    </citation>
    <scope>NUCLEOTIDE SEQUENCE</scope>
</reference>
<evidence type="ECO:0000313" key="3">
    <source>
        <dbReference type="EMBL" id="QXX99819.1"/>
    </source>
</evidence>
<dbReference type="PANTHER" id="PTHR12534:SF0">
    <property type="entry name" value="SMALL RIBOSOMAL SUBUNIT PROTEIN US2M"/>
    <property type="match status" value="1"/>
</dbReference>
<dbReference type="Pfam" id="PF00318">
    <property type="entry name" value="Ribosomal_S2"/>
    <property type="match status" value="1"/>
</dbReference>
<keyword evidence="3" id="KW-0934">Plastid</keyword>
<proteinExistence type="inferred from homology"/>
<sequence length="57" mass="6724">MTRRYWNIHLEEMMELGIHFGHGTIKWNLRMAPYISAKLKGIHITKQISIHNLCGSF</sequence>
<dbReference type="Gene3D" id="3.40.50.10490">
    <property type="entry name" value="Glucose-6-phosphate isomerase like protein, domain 1"/>
    <property type="match status" value="1"/>
</dbReference>
<dbReference type="EMBL" id="MZ019477">
    <property type="protein sequence ID" value="QXX99819.1"/>
    <property type="molecule type" value="Genomic_DNA"/>
</dbReference>
<dbReference type="SUPFAM" id="SSF52313">
    <property type="entry name" value="Ribosomal protein S2"/>
    <property type="match status" value="1"/>
</dbReference>
<dbReference type="GO" id="GO:0006412">
    <property type="term" value="P:translation"/>
    <property type="evidence" value="ECO:0007669"/>
    <property type="project" value="InterPro"/>
</dbReference>
<dbReference type="AlphaFoldDB" id="A0A8F8AHL0"/>
<dbReference type="GO" id="GO:0003735">
    <property type="term" value="F:structural constituent of ribosome"/>
    <property type="evidence" value="ECO:0007669"/>
    <property type="project" value="InterPro"/>
</dbReference>
<accession>A0A8F8AHL0</accession>
<comment type="similarity">
    <text evidence="1">Belongs to the universal ribosomal protein uS2 family.</text>
</comment>